<feature type="transmembrane region" description="Helical" evidence="1">
    <location>
        <begin position="267"/>
        <end position="289"/>
    </location>
</feature>
<gene>
    <name evidence="3" type="ORF">A2867_04655</name>
</gene>
<dbReference type="InterPro" id="IPR029044">
    <property type="entry name" value="Nucleotide-diphossugar_trans"/>
</dbReference>
<keyword evidence="1" id="KW-0812">Transmembrane</keyword>
<comment type="caution">
    <text evidence="3">The sequence shown here is derived from an EMBL/GenBank/DDBJ whole genome shotgun (WGS) entry which is preliminary data.</text>
</comment>
<dbReference type="InterPro" id="IPR001173">
    <property type="entry name" value="Glyco_trans_2-like"/>
</dbReference>
<feature type="domain" description="Glycosyltransferase 2-like" evidence="2">
    <location>
        <begin position="7"/>
        <end position="197"/>
    </location>
</feature>
<sequence length="305" mass="34893">MNNLDLSVIILSFNTKDITARCLDKVKVAKSYSEKRLKNKVQVTILDNASSDESAQMIRSDYPWVKLIVAKENLGFSKGNNLAMQQTKNPFILLLNSDVYVTEESLYKALAYFRVNLNCDILGARLNYATGKLQPSAGNLPNPLNIIFWILGLSLLPFKNQLVPPFHPNDKNYFSKAHQVGWIMGAFFMLKREIFEETDGFDENLFMHMEEVEWCKRIKAVGYKIWYVPAVSVIHLHGASTNFDLAPSFLNELKGIKYFSLKHYNSFYLLVRFFLIIGLILRVIAFSLLGKTKRARVYVEGLSVV</sequence>
<dbReference type="Pfam" id="PF00535">
    <property type="entry name" value="Glycos_transf_2"/>
    <property type="match status" value="1"/>
</dbReference>
<proteinExistence type="predicted"/>
<dbReference type="PANTHER" id="PTHR43179">
    <property type="entry name" value="RHAMNOSYLTRANSFERASE WBBL"/>
    <property type="match status" value="1"/>
</dbReference>
<dbReference type="AlphaFoldDB" id="A0A1F5JJC9"/>
<dbReference type="CDD" id="cd04186">
    <property type="entry name" value="GT_2_like_c"/>
    <property type="match status" value="1"/>
</dbReference>
<evidence type="ECO:0000313" key="3">
    <source>
        <dbReference type="EMBL" id="OGE28743.1"/>
    </source>
</evidence>
<name>A0A1F5JJC9_9BACT</name>
<organism evidence="3 4">
    <name type="scientific">Candidatus Daviesbacteria bacterium RIFCSPHIGHO2_01_FULL_40_11</name>
    <dbReference type="NCBI Taxonomy" id="1797762"/>
    <lineage>
        <taxon>Bacteria</taxon>
        <taxon>Candidatus Daviesiibacteriota</taxon>
    </lineage>
</organism>
<evidence type="ECO:0000256" key="1">
    <source>
        <dbReference type="SAM" id="Phobius"/>
    </source>
</evidence>
<evidence type="ECO:0000313" key="4">
    <source>
        <dbReference type="Proteomes" id="UP000177555"/>
    </source>
</evidence>
<keyword evidence="1" id="KW-0472">Membrane</keyword>
<reference evidence="3 4" key="1">
    <citation type="journal article" date="2016" name="Nat. Commun.">
        <title>Thousands of microbial genomes shed light on interconnected biogeochemical processes in an aquifer system.</title>
        <authorList>
            <person name="Anantharaman K."/>
            <person name="Brown C.T."/>
            <person name="Hug L.A."/>
            <person name="Sharon I."/>
            <person name="Castelle C.J."/>
            <person name="Probst A.J."/>
            <person name="Thomas B.C."/>
            <person name="Singh A."/>
            <person name="Wilkins M.J."/>
            <person name="Karaoz U."/>
            <person name="Brodie E.L."/>
            <person name="Williams K.H."/>
            <person name="Hubbard S.S."/>
            <person name="Banfield J.F."/>
        </authorList>
    </citation>
    <scope>NUCLEOTIDE SEQUENCE [LARGE SCALE GENOMIC DNA]</scope>
</reference>
<dbReference type="Proteomes" id="UP000177555">
    <property type="component" value="Unassembled WGS sequence"/>
</dbReference>
<accession>A0A1F5JJC9</accession>
<keyword evidence="1" id="KW-1133">Transmembrane helix</keyword>
<dbReference type="EMBL" id="MFCP01000016">
    <property type="protein sequence ID" value="OGE28743.1"/>
    <property type="molecule type" value="Genomic_DNA"/>
</dbReference>
<protein>
    <recommendedName>
        <fullName evidence="2">Glycosyltransferase 2-like domain-containing protein</fullName>
    </recommendedName>
</protein>
<dbReference type="PANTHER" id="PTHR43179:SF7">
    <property type="entry name" value="RHAMNOSYLTRANSFERASE WBBL"/>
    <property type="match status" value="1"/>
</dbReference>
<dbReference type="Gene3D" id="3.90.550.10">
    <property type="entry name" value="Spore Coat Polysaccharide Biosynthesis Protein SpsA, Chain A"/>
    <property type="match status" value="1"/>
</dbReference>
<dbReference type="SUPFAM" id="SSF53448">
    <property type="entry name" value="Nucleotide-diphospho-sugar transferases"/>
    <property type="match status" value="1"/>
</dbReference>
<evidence type="ECO:0000259" key="2">
    <source>
        <dbReference type="Pfam" id="PF00535"/>
    </source>
</evidence>